<sequence length="135" mass="14890">MTEWNDVDTARFLAQDAIGQHASNLGWFCPKKNTVFLLLSGGRVSSLAMGDLPSTYQSQEKRGETLLQADEAIYPSRRMQKVKSGIKEIYAPPSSSLHSICTNLFCRGAATCDCNVVDYANVLLHWAKSDAANFK</sequence>
<reference evidence="1" key="1">
    <citation type="submission" date="2023-03" db="EMBL/GenBank/DDBJ databases">
        <title>Massive genome expansion in bonnet fungi (Mycena s.s.) driven by repeated elements and novel gene families across ecological guilds.</title>
        <authorList>
            <consortium name="Lawrence Berkeley National Laboratory"/>
            <person name="Harder C.B."/>
            <person name="Miyauchi S."/>
            <person name="Viragh M."/>
            <person name="Kuo A."/>
            <person name="Thoen E."/>
            <person name="Andreopoulos B."/>
            <person name="Lu D."/>
            <person name="Skrede I."/>
            <person name="Drula E."/>
            <person name="Henrissat B."/>
            <person name="Morin E."/>
            <person name="Kohler A."/>
            <person name="Barry K."/>
            <person name="LaButti K."/>
            <person name="Morin E."/>
            <person name="Salamov A."/>
            <person name="Lipzen A."/>
            <person name="Mereny Z."/>
            <person name="Hegedus B."/>
            <person name="Baldrian P."/>
            <person name="Stursova M."/>
            <person name="Weitz H."/>
            <person name="Taylor A."/>
            <person name="Grigoriev I.V."/>
            <person name="Nagy L.G."/>
            <person name="Martin F."/>
            <person name="Kauserud H."/>
        </authorList>
    </citation>
    <scope>NUCLEOTIDE SEQUENCE</scope>
    <source>
        <strain evidence="1">CBHHK002</strain>
    </source>
</reference>
<evidence type="ECO:0000313" key="2">
    <source>
        <dbReference type="Proteomes" id="UP001218218"/>
    </source>
</evidence>
<gene>
    <name evidence="1" type="ORF">DFH08DRAFT_958072</name>
</gene>
<dbReference type="Proteomes" id="UP001218218">
    <property type="component" value="Unassembled WGS sequence"/>
</dbReference>
<protein>
    <submittedName>
        <fullName evidence="1">Uncharacterized protein</fullName>
    </submittedName>
</protein>
<dbReference type="AlphaFoldDB" id="A0AAD7A713"/>
<comment type="caution">
    <text evidence="1">The sequence shown here is derived from an EMBL/GenBank/DDBJ whole genome shotgun (WGS) entry which is preliminary data.</text>
</comment>
<proteinExistence type="predicted"/>
<dbReference type="EMBL" id="JARIHO010000014">
    <property type="protein sequence ID" value="KAJ7350388.1"/>
    <property type="molecule type" value="Genomic_DNA"/>
</dbReference>
<name>A0AAD7A713_9AGAR</name>
<keyword evidence="2" id="KW-1185">Reference proteome</keyword>
<organism evidence="1 2">
    <name type="scientific">Mycena albidolilacea</name>
    <dbReference type="NCBI Taxonomy" id="1033008"/>
    <lineage>
        <taxon>Eukaryota</taxon>
        <taxon>Fungi</taxon>
        <taxon>Dikarya</taxon>
        <taxon>Basidiomycota</taxon>
        <taxon>Agaricomycotina</taxon>
        <taxon>Agaricomycetes</taxon>
        <taxon>Agaricomycetidae</taxon>
        <taxon>Agaricales</taxon>
        <taxon>Marasmiineae</taxon>
        <taxon>Mycenaceae</taxon>
        <taxon>Mycena</taxon>
    </lineage>
</organism>
<evidence type="ECO:0000313" key="1">
    <source>
        <dbReference type="EMBL" id="KAJ7350388.1"/>
    </source>
</evidence>
<accession>A0AAD7A713</accession>